<dbReference type="Proteomes" id="UP000289794">
    <property type="component" value="Chromosome"/>
</dbReference>
<feature type="transmembrane region" description="Helical" evidence="7">
    <location>
        <begin position="270"/>
        <end position="295"/>
    </location>
</feature>
<feature type="transmembrane region" description="Helical" evidence="7">
    <location>
        <begin position="401"/>
        <end position="422"/>
    </location>
</feature>
<feature type="transmembrane region" description="Helical" evidence="7">
    <location>
        <begin position="172"/>
        <end position="192"/>
    </location>
</feature>
<keyword evidence="3" id="KW-0997">Cell inner membrane</keyword>
<evidence type="ECO:0000313" key="9">
    <source>
        <dbReference type="EMBL" id="QBE97374.1"/>
    </source>
</evidence>
<organism evidence="9 10">
    <name type="scientific">Blautia producta</name>
    <dbReference type="NCBI Taxonomy" id="33035"/>
    <lineage>
        <taxon>Bacteria</taxon>
        <taxon>Bacillati</taxon>
        <taxon>Bacillota</taxon>
        <taxon>Clostridia</taxon>
        <taxon>Lachnospirales</taxon>
        <taxon>Lachnospiraceae</taxon>
        <taxon>Blautia</taxon>
    </lineage>
</organism>
<proteinExistence type="predicted"/>
<evidence type="ECO:0000256" key="4">
    <source>
        <dbReference type="ARBA" id="ARBA00022692"/>
    </source>
</evidence>
<dbReference type="GO" id="GO:0005886">
    <property type="term" value="C:plasma membrane"/>
    <property type="evidence" value="ECO:0007669"/>
    <property type="project" value="UniProtKB-SubCell"/>
</dbReference>
<dbReference type="InterPro" id="IPR010656">
    <property type="entry name" value="DctM"/>
</dbReference>
<evidence type="ECO:0000256" key="2">
    <source>
        <dbReference type="ARBA" id="ARBA00022475"/>
    </source>
</evidence>
<keyword evidence="2" id="KW-1003">Cell membrane</keyword>
<evidence type="ECO:0000256" key="7">
    <source>
        <dbReference type="SAM" id="Phobius"/>
    </source>
</evidence>
<dbReference type="EMBL" id="CP035945">
    <property type="protein sequence ID" value="QBE97374.1"/>
    <property type="molecule type" value="Genomic_DNA"/>
</dbReference>
<dbReference type="Pfam" id="PF06808">
    <property type="entry name" value="DctM"/>
    <property type="match status" value="1"/>
</dbReference>
<dbReference type="PIRSF" id="PIRSF006066">
    <property type="entry name" value="HI0050"/>
    <property type="match status" value="1"/>
</dbReference>
<feature type="transmembrane region" description="Helical" evidence="7">
    <location>
        <begin position="54"/>
        <end position="74"/>
    </location>
</feature>
<dbReference type="GO" id="GO:0022857">
    <property type="term" value="F:transmembrane transporter activity"/>
    <property type="evidence" value="ECO:0007669"/>
    <property type="project" value="TreeGrafter"/>
</dbReference>
<dbReference type="PANTHER" id="PTHR33362:SF4">
    <property type="entry name" value="2,3-DIKETO-L-GULONATE TRAP TRANSPORTER LARGE PERMEASE PROTEIN YIAN"/>
    <property type="match status" value="1"/>
</dbReference>
<protein>
    <submittedName>
        <fullName evidence="9">Sialic acid TRAP transporter permease protein SiaT</fullName>
    </submittedName>
</protein>
<evidence type="ECO:0000256" key="6">
    <source>
        <dbReference type="ARBA" id="ARBA00023136"/>
    </source>
</evidence>
<keyword evidence="4 7" id="KW-0812">Transmembrane</keyword>
<feature type="transmembrane region" description="Helical" evidence="7">
    <location>
        <begin position="315"/>
        <end position="345"/>
    </location>
</feature>
<evidence type="ECO:0000256" key="1">
    <source>
        <dbReference type="ARBA" id="ARBA00004429"/>
    </source>
</evidence>
<dbReference type="NCBIfam" id="TIGR00786">
    <property type="entry name" value="dctM"/>
    <property type="match status" value="1"/>
</dbReference>
<comment type="subcellular location">
    <subcellularLocation>
        <location evidence="1">Cell inner membrane</location>
        <topology evidence="1">Multi-pass membrane protein</topology>
    </subcellularLocation>
</comment>
<evidence type="ECO:0000256" key="3">
    <source>
        <dbReference type="ARBA" id="ARBA00022519"/>
    </source>
</evidence>
<evidence type="ECO:0000313" key="10">
    <source>
        <dbReference type="Proteomes" id="UP000289794"/>
    </source>
</evidence>
<dbReference type="InterPro" id="IPR004681">
    <property type="entry name" value="TRAP_DctM"/>
</dbReference>
<gene>
    <name evidence="9" type="primary">siaT_3</name>
    <name evidence="9" type="ORF">PMF13cell1_02930</name>
</gene>
<feature type="transmembrane region" description="Helical" evidence="7">
    <location>
        <begin position="6"/>
        <end position="33"/>
    </location>
</feature>
<keyword evidence="5 7" id="KW-1133">Transmembrane helix</keyword>
<name>A0A4P6LXN9_9FIRM</name>
<keyword evidence="6 7" id="KW-0472">Membrane</keyword>
<feature type="domain" description="TRAP C4-dicarboxylate transport system permease DctM subunit" evidence="8">
    <location>
        <begin position="7"/>
        <end position="418"/>
    </location>
</feature>
<dbReference type="KEGG" id="bpro:PMF13cell1_02930"/>
<accession>A0A4P6LXN9</accession>
<sequence length="423" mass="45915">MNLWPILLVFVLFFLNIPVAFSMIISALVYFVFMCEGVPMDVMTQALLSTSESFTMLAVPFFITAGCIMGYGGISSSLMDFCEVLTGHFTGGLGHTNVLLSTFMGGISGSSCADCAFESKMLVPEMEKRGYTKGYAAAITAASSCITPIIPPGICLIIYATAASVSIGDMFLAGYIPGILIAISLMITNYIVSKKRGFIASRSHRPTWKEIWPQLKKSIWALILPFGIIMGLRMGIFTPTECGAVTIVYSIIIGKFVYKELKREHIKHIIVDSVSSTANVLLILSAAGLFSQYMVWEQIPQNMASALLDLTNNKYVFIMLVLLFLFVLGMFLDAAAALIILPPLLVPAAIALGINPIHLGIVMCLMDTIGGITPPFGVMLFTCMSVTKVKLVDYIKEGWPLIVTVFLICILVALVPGISTFLL</sequence>
<dbReference type="AlphaFoldDB" id="A0A4P6LXN9"/>
<reference evidence="9 10" key="1">
    <citation type="submission" date="2019-01" db="EMBL/GenBank/DDBJ databases">
        <title>PMF-metabolizing Aryl O-demethylase.</title>
        <authorList>
            <person name="Kim M."/>
        </authorList>
    </citation>
    <scope>NUCLEOTIDE SEQUENCE [LARGE SCALE GENOMIC DNA]</scope>
    <source>
        <strain evidence="9 10">PMF1</strain>
    </source>
</reference>
<evidence type="ECO:0000256" key="5">
    <source>
        <dbReference type="ARBA" id="ARBA00022989"/>
    </source>
</evidence>
<feature type="transmembrane region" description="Helical" evidence="7">
    <location>
        <begin position="219"/>
        <end position="236"/>
    </location>
</feature>
<feature type="transmembrane region" description="Helical" evidence="7">
    <location>
        <begin position="357"/>
        <end position="381"/>
    </location>
</feature>
<feature type="transmembrane region" description="Helical" evidence="7">
    <location>
        <begin position="134"/>
        <end position="160"/>
    </location>
</feature>
<dbReference type="PANTHER" id="PTHR33362">
    <property type="entry name" value="SIALIC ACID TRAP TRANSPORTER PERMEASE PROTEIN SIAT-RELATED"/>
    <property type="match status" value="1"/>
</dbReference>
<feature type="transmembrane region" description="Helical" evidence="7">
    <location>
        <begin position="242"/>
        <end position="258"/>
    </location>
</feature>
<dbReference type="RefSeq" id="WP_130181194.1">
    <property type="nucleotide sequence ID" value="NZ_CP035945.1"/>
</dbReference>
<evidence type="ECO:0000259" key="8">
    <source>
        <dbReference type="Pfam" id="PF06808"/>
    </source>
</evidence>